<proteinExistence type="inferred from homology"/>
<dbReference type="InterPro" id="IPR032867">
    <property type="entry name" value="DYW_dom"/>
</dbReference>
<dbReference type="Proteomes" id="UP001141552">
    <property type="component" value="Unassembled WGS sequence"/>
</dbReference>
<name>A0A9Q0J6E1_9ROSI</name>
<evidence type="ECO:0000256" key="1">
    <source>
        <dbReference type="ARBA" id="ARBA00006643"/>
    </source>
</evidence>
<dbReference type="InterPro" id="IPR046960">
    <property type="entry name" value="PPR_At4g14850-like_plant"/>
</dbReference>
<dbReference type="NCBIfam" id="TIGR00756">
    <property type="entry name" value="PPR"/>
    <property type="match status" value="1"/>
</dbReference>
<dbReference type="OrthoDB" id="185373at2759"/>
<dbReference type="EMBL" id="JAKUCV010005751">
    <property type="protein sequence ID" value="KAJ4830009.1"/>
    <property type="molecule type" value="Genomic_DNA"/>
</dbReference>
<dbReference type="Gene3D" id="1.25.40.10">
    <property type="entry name" value="Tetratricopeptide repeat domain"/>
    <property type="match status" value="1"/>
</dbReference>
<dbReference type="Pfam" id="PF01535">
    <property type="entry name" value="PPR"/>
    <property type="match status" value="2"/>
</dbReference>
<evidence type="ECO:0000259" key="3">
    <source>
        <dbReference type="Pfam" id="PF14432"/>
    </source>
</evidence>
<dbReference type="GO" id="GO:0003723">
    <property type="term" value="F:RNA binding"/>
    <property type="evidence" value="ECO:0007669"/>
    <property type="project" value="InterPro"/>
</dbReference>
<dbReference type="InterPro" id="IPR046848">
    <property type="entry name" value="E_motif"/>
</dbReference>
<dbReference type="PANTHER" id="PTHR47926">
    <property type="entry name" value="PENTATRICOPEPTIDE REPEAT-CONTAINING PROTEIN"/>
    <property type="match status" value="1"/>
</dbReference>
<keyword evidence="2" id="KW-0677">Repeat</keyword>
<organism evidence="4 5">
    <name type="scientific">Turnera subulata</name>
    <dbReference type="NCBI Taxonomy" id="218843"/>
    <lineage>
        <taxon>Eukaryota</taxon>
        <taxon>Viridiplantae</taxon>
        <taxon>Streptophyta</taxon>
        <taxon>Embryophyta</taxon>
        <taxon>Tracheophyta</taxon>
        <taxon>Spermatophyta</taxon>
        <taxon>Magnoliopsida</taxon>
        <taxon>eudicotyledons</taxon>
        <taxon>Gunneridae</taxon>
        <taxon>Pentapetalae</taxon>
        <taxon>rosids</taxon>
        <taxon>fabids</taxon>
        <taxon>Malpighiales</taxon>
        <taxon>Passifloraceae</taxon>
        <taxon>Turnera</taxon>
    </lineage>
</organism>
<dbReference type="InterPro" id="IPR002885">
    <property type="entry name" value="PPR_rpt"/>
</dbReference>
<dbReference type="InterPro" id="IPR046849">
    <property type="entry name" value="E2_motif"/>
</dbReference>
<comment type="similarity">
    <text evidence="1">Belongs to the PPR family. PCMP-H subfamily.</text>
</comment>
<sequence>MLGRGVEALEVFDKMRKQGLVPDGVTLLVVLYACSHSGLVDQGIKYFDGMNKEFGVVPGAKHYACMVDLLGRAGRLDDARYDILIKGMPYGSMPNNLGGSTAQWHWKDVCRIRSLMKHKGIRKRPGCSWVQGKEGTATFFVGDRTRPEANQIYELLADLIERIKVLGYVPDTSFALHDVGDKENTGDLLWELHSEKLALAYGRSNFRPHQDHQEFACLW</sequence>
<protein>
    <recommendedName>
        <fullName evidence="3">DYW domain-containing protein</fullName>
    </recommendedName>
</protein>
<keyword evidence="5" id="KW-1185">Reference proteome</keyword>
<evidence type="ECO:0000256" key="2">
    <source>
        <dbReference type="ARBA" id="ARBA00022737"/>
    </source>
</evidence>
<dbReference type="Pfam" id="PF20430">
    <property type="entry name" value="Eplus_motif"/>
    <property type="match status" value="1"/>
</dbReference>
<evidence type="ECO:0000313" key="5">
    <source>
        <dbReference type="Proteomes" id="UP001141552"/>
    </source>
</evidence>
<dbReference type="GO" id="GO:0009451">
    <property type="term" value="P:RNA modification"/>
    <property type="evidence" value="ECO:0007669"/>
    <property type="project" value="InterPro"/>
</dbReference>
<reference evidence="4" key="2">
    <citation type="journal article" date="2023" name="Plants (Basel)">
        <title>Annotation of the Turnera subulata (Passifloraceae) Draft Genome Reveals the S-Locus Evolved after the Divergence of Turneroideae from Passifloroideae in a Stepwise Manner.</title>
        <authorList>
            <person name="Henning P.M."/>
            <person name="Roalson E.H."/>
            <person name="Mir W."/>
            <person name="McCubbin A.G."/>
            <person name="Shore J.S."/>
        </authorList>
    </citation>
    <scope>NUCLEOTIDE SEQUENCE</scope>
    <source>
        <strain evidence="4">F60SS</strain>
    </source>
</reference>
<accession>A0A9Q0J6E1</accession>
<dbReference type="Pfam" id="PF20431">
    <property type="entry name" value="E_motif"/>
    <property type="match status" value="1"/>
</dbReference>
<reference evidence="4" key="1">
    <citation type="submission" date="2022-02" db="EMBL/GenBank/DDBJ databases">
        <authorList>
            <person name="Henning P.M."/>
            <person name="McCubbin A.G."/>
            <person name="Shore J.S."/>
        </authorList>
    </citation>
    <scope>NUCLEOTIDE SEQUENCE</scope>
    <source>
        <strain evidence="4">F60SS</strain>
        <tissue evidence="4">Leaves</tissue>
    </source>
</reference>
<gene>
    <name evidence="4" type="ORF">Tsubulata_002306</name>
</gene>
<comment type="caution">
    <text evidence="4">The sequence shown here is derived from an EMBL/GenBank/DDBJ whole genome shotgun (WGS) entry which is preliminary data.</text>
</comment>
<evidence type="ECO:0000313" key="4">
    <source>
        <dbReference type="EMBL" id="KAJ4830009.1"/>
    </source>
</evidence>
<dbReference type="InterPro" id="IPR011990">
    <property type="entry name" value="TPR-like_helical_dom_sf"/>
</dbReference>
<dbReference type="Pfam" id="PF14432">
    <property type="entry name" value="DYW_deaminase"/>
    <property type="match status" value="1"/>
</dbReference>
<dbReference type="PROSITE" id="PS51257">
    <property type="entry name" value="PROKAR_LIPOPROTEIN"/>
    <property type="match status" value="1"/>
</dbReference>
<dbReference type="PANTHER" id="PTHR47926:SF445">
    <property type="entry name" value="DYW DOMAIN-CONTAINING PROTEIN"/>
    <property type="match status" value="1"/>
</dbReference>
<feature type="domain" description="DYW" evidence="3">
    <location>
        <begin position="167"/>
        <end position="202"/>
    </location>
</feature>
<dbReference type="GO" id="GO:0008270">
    <property type="term" value="F:zinc ion binding"/>
    <property type="evidence" value="ECO:0007669"/>
    <property type="project" value="InterPro"/>
</dbReference>
<dbReference type="AlphaFoldDB" id="A0A9Q0J6E1"/>